<gene>
    <name evidence="1" type="ORF">METZ01_LOCUS344503</name>
</gene>
<sequence>MALAIARRIGFKISEDDSEETKIKKWIWKKFKSLAPYGLNFSCCLFLL</sequence>
<reference evidence="1" key="1">
    <citation type="submission" date="2018-05" db="EMBL/GenBank/DDBJ databases">
        <authorList>
            <person name="Lanie J.A."/>
            <person name="Ng W.-L."/>
            <person name="Kazmierczak K.M."/>
            <person name="Andrzejewski T.M."/>
            <person name="Davidsen T.M."/>
            <person name="Wayne K.J."/>
            <person name="Tettelin H."/>
            <person name="Glass J.I."/>
            <person name="Rusch D."/>
            <person name="Podicherti R."/>
            <person name="Tsui H.-C.T."/>
            <person name="Winkler M.E."/>
        </authorList>
    </citation>
    <scope>NUCLEOTIDE SEQUENCE</scope>
</reference>
<name>A0A382R1M1_9ZZZZ</name>
<accession>A0A382R1M1</accession>
<evidence type="ECO:0000313" key="1">
    <source>
        <dbReference type="EMBL" id="SVC91649.1"/>
    </source>
</evidence>
<dbReference type="EMBL" id="UINC01118489">
    <property type="protein sequence ID" value="SVC91649.1"/>
    <property type="molecule type" value="Genomic_DNA"/>
</dbReference>
<organism evidence="1">
    <name type="scientific">marine metagenome</name>
    <dbReference type="NCBI Taxonomy" id="408172"/>
    <lineage>
        <taxon>unclassified sequences</taxon>
        <taxon>metagenomes</taxon>
        <taxon>ecological metagenomes</taxon>
    </lineage>
</organism>
<dbReference type="AlphaFoldDB" id="A0A382R1M1"/>
<proteinExistence type="predicted"/>
<protein>
    <submittedName>
        <fullName evidence="1">Uncharacterized protein</fullName>
    </submittedName>
</protein>